<gene>
    <name evidence="3" type="ORF">PP769_15435</name>
</gene>
<evidence type="ECO:0000259" key="2">
    <source>
        <dbReference type="Pfam" id="PF09834"/>
    </source>
</evidence>
<keyword evidence="4" id="KW-1185">Reference proteome</keyword>
<dbReference type="Proteomes" id="UP001302719">
    <property type="component" value="Chromosome"/>
</dbReference>
<evidence type="ECO:0000313" key="3">
    <source>
        <dbReference type="EMBL" id="WNM57349.1"/>
    </source>
</evidence>
<feature type="transmembrane region" description="Helical" evidence="1">
    <location>
        <begin position="35"/>
        <end position="53"/>
    </location>
</feature>
<proteinExistence type="predicted"/>
<dbReference type="EMBL" id="CP116967">
    <property type="protein sequence ID" value="WNM57349.1"/>
    <property type="molecule type" value="Genomic_DNA"/>
</dbReference>
<dbReference type="RefSeq" id="WP_312641722.1">
    <property type="nucleotide sequence ID" value="NZ_CP116967.1"/>
</dbReference>
<name>A0AA96GER1_9BACT</name>
<feature type="domain" description="DUF2061" evidence="2">
    <location>
        <begin position="8"/>
        <end position="59"/>
    </location>
</feature>
<dbReference type="KEGG" id="nall:PP769_15435"/>
<organism evidence="3 4">
    <name type="scientific">Candidatus Nitrospira allomarina</name>
    <dbReference type="NCBI Taxonomy" id="3020900"/>
    <lineage>
        <taxon>Bacteria</taxon>
        <taxon>Pseudomonadati</taxon>
        <taxon>Nitrospirota</taxon>
        <taxon>Nitrospiria</taxon>
        <taxon>Nitrospirales</taxon>
        <taxon>Nitrospiraceae</taxon>
        <taxon>Nitrospira</taxon>
    </lineage>
</organism>
<protein>
    <submittedName>
        <fullName evidence="3">DUF2061 domain-containing protein</fullName>
    </submittedName>
</protein>
<keyword evidence="1" id="KW-0472">Membrane</keyword>
<keyword evidence="1" id="KW-0812">Transmembrane</keyword>
<evidence type="ECO:0000256" key="1">
    <source>
        <dbReference type="SAM" id="Phobius"/>
    </source>
</evidence>
<accession>A0AA96GER1</accession>
<dbReference type="AlphaFoldDB" id="A0AA96GER1"/>
<dbReference type="InterPro" id="IPR018638">
    <property type="entry name" value="DUF2061_membrane"/>
</dbReference>
<evidence type="ECO:0000313" key="4">
    <source>
        <dbReference type="Proteomes" id="UP001302719"/>
    </source>
</evidence>
<sequence length="73" mass="8421">METHWRSVVKGVSWRAVGTLDTTLLVFIFSGELLLAASVGLTELVTKIFLYWLHERVWQKIQWGRIYPTTSSP</sequence>
<keyword evidence="1" id="KW-1133">Transmembrane helix</keyword>
<dbReference type="Pfam" id="PF09834">
    <property type="entry name" value="DUF2061"/>
    <property type="match status" value="1"/>
</dbReference>
<reference evidence="3 4" key="1">
    <citation type="submission" date="2023-01" db="EMBL/GenBank/DDBJ databases">
        <title>Cultivation and genomic characterization of new, ubiquitous marine nitrite-oxidizing bacteria from the Nitrospirales.</title>
        <authorList>
            <person name="Mueller A.J."/>
            <person name="Daebeler A."/>
            <person name="Herbold C.W."/>
            <person name="Kirkegaard R.H."/>
            <person name="Daims H."/>
        </authorList>
    </citation>
    <scope>NUCLEOTIDE SEQUENCE [LARGE SCALE GENOMIC DNA]</scope>
    <source>
        <strain evidence="3 4">VA</strain>
    </source>
</reference>